<comment type="similarity">
    <text evidence="1 8">Belongs to the peptidase M4 family.</text>
</comment>
<evidence type="ECO:0000256" key="6">
    <source>
        <dbReference type="ARBA" id="ARBA00022833"/>
    </source>
</evidence>
<dbReference type="EC" id="3.4.24.-" evidence="8"/>
<dbReference type="Pfam" id="PF01447">
    <property type="entry name" value="Peptidase_M4"/>
    <property type="match status" value="1"/>
</dbReference>
<dbReference type="Proteomes" id="UP001370348">
    <property type="component" value="Chromosome"/>
</dbReference>
<evidence type="ECO:0000256" key="1">
    <source>
        <dbReference type="ARBA" id="ARBA00009388"/>
    </source>
</evidence>
<keyword evidence="3" id="KW-0479">Metal-binding</keyword>
<dbReference type="InterPro" id="IPR013856">
    <property type="entry name" value="Peptidase_M4_domain"/>
</dbReference>
<proteinExistence type="inferred from homology"/>
<dbReference type="EMBL" id="CP089984">
    <property type="protein sequence ID" value="WXB14346.1"/>
    <property type="molecule type" value="Genomic_DNA"/>
</dbReference>
<feature type="domain" description="Peptidase C-terminal archaeal/bacterial" evidence="11">
    <location>
        <begin position="494"/>
        <end position="561"/>
    </location>
</feature>
<keyword evidence="7 8" id="KW-0482">Metalloprotease</keyword>
<evidence type="ECO:0000256" key="4">
    <source>
        <dbReference type="ARBA" id="ARBA00022729"/>
    </source>
</evidence>
<keyword evidence="6 8" id="KW-0862">Zinc</keyword>
<evidence type="ECO:0000313" key="13">
    <source>
        <dbReference type="EMBL" id="WXB14346.1"/>
    </source>
</evidence>
<feature type="domain" description="Peptidase M4" evidence="9">
    <location>
        <begin position="221"/>
        <end position="295"/>
    </location>
</feature>
<keyword evidence="2 8" id="KW-0645">Protease</keyword>
<comment type="function">
    <text evidence="8">Extracellular zinc metalloprotease.</text>
</comment>
<evidence type="ECO:0000256" key="2">
    <source>
        <dbReference type="ARBA" id="ARBA00022670"/>
    </source>
</evidence>
<dbReference type="RefSeq" id="WP_394823966.1">
    <property type="nucleotide sequence ID" value="NZ_CP089984.1"/>
</dbReference>
<keyword evidence="5 8" id="KW-0378">Hydrolase</keyword>
<evidence type="ECO:0000256" key="8">
    <source>
        <dbReference type="RuleBase" id="RU366073"/>
    </source>
</evidence>
<evidence type="ECO:0000259" key="12">
    <source>
        <dbReference type="Pfam" id="PF07504"/>
    </source>
</evidence>
<keyword evidence="4" id="KW-0732">Signal</keyword>
<dbReference type="PRINTS" id="PR00730">
    <property type="entry name" value="THERMOLYSIN"/>
</dbReference>
<dbReference type="Pfam" id="PF04151">
    <property type="entry name" value="PPC"/>
    <property type="match status" value="1"/>
</dbReference>
<protein>
    <recommendedName>
        <fullName evidence="8">Neutral metalloproteinase</fullName>
        <ecNumber evidence="8">3.4.24.-</ecNumber>
    </recommendedName>
</protein>
<dbReference type="Gene3D" id="3.10.450.490">
    <property type="match status" value="1"/>
</dbReference>
<gene>
    <name evidence="13" type="ORF">LZC94_41790</name>
</gene>
<evidence type="ECO:0000259" key="10">
    <source>
        <dbReference type="Pfam" id="PF02868"/>
    </source>
</evidence>
<dbReference type="PANTHER" id="PTHR33794">
    <property type="entry name" value="BACILLOLYSIN"/>
    <property type="match status" value="1"/>
</dbReference>
<reference evidence="13 14" key="1">
    <citation type="submission" date="2021-12" db="EMBL/GenBank/DDBJ databases">
        <title>Discovery of the Pendulisporaceae a myxobacterial family with distinct sporulation behavior and unique specialized metabolism.</title>
        <authorList>
            <person name="Garcia R."/>
            <person name="Popoff A."/>
            <person name="Bader C.D."/>
            <person name="Loehr J."/>
            <person name="Walesch S."/>
            <person name="Walt C."/>
            <person name="Boldt J."/>
            <person name="Bunk B."/>
            <person name="Haeckl F.J.F.P.J."/>
            <person name="Gunesch A.P."/>
            <person name="Birkelbach J."/>
            <person name="Nuebel U."/>
            <person name="Pietschmann T."/>
            <person name="Bach T."/>
            <person name="Mueller R."/>
        </authorList>
    </citation>
    <scope>NUCLEOTIDE SEQUENCE [LARGE SCALE GENOMIC DNA]</scope>
    <source>
        <strain evidence="13 14">MSr11954</strain>
    </source>
</reference>
<dbReference type="Pfam" id="PF07504">
    <property type="entry name" value="FTP"/>
    <property type="match status" value="1"/>
</dbReference>
<evidence type="ECO:0000313" key="14">
    <source>
        <dbReference type="Proteomes" id="UP001370348"/>
    </source>
</evidence>
<dbReference type="InterPro" id="IPR027268">
    <property type="entry name" value="Peptidase_M4/M1_CTD_sf"/>
</dbReference>
<evidence type="ECO:0000256" key="5">
    <source>
        <dbReference type="ARBA" id="ARBA00022801"/>
    </source>
</evidence>
<dbReference type="SUPFAM" id="SSF55486">
    <property type="entry name" value="Metalloproteases ('zincins'), catalytic domain"/>
    <property type="match status" value="1"/>
</dbReference>
<feature type="domain" description="FTP" evidence="12">
    <location>
        <begin position="45"/>
        <end position="92"/>
    </location>
</feature>
<organism evidence="13 14">
    <name type="scientific">Pendulispora albinea</name>
    <dbReference type="NCBI Taxonomy" id="2741071"/>
    <lineage>
        <taxon>Bacteria</taxon>
        <taxon>Pseudomonadati</taxon>
        <taxon>Myxococcota</taxon>
        <taxon>Myxococcia</taxon>
        <taxon>Myxococcales</taxon>
        <taxon>Sorangiineae</taxon>
        <taxon>Pendulisporaceae</taxon>
        <taxon>Pendulispora</taxon>
    </lineage>
</organism>
<sequence length="576" mass="61199">MSASRVPEFITGNLGSAQAKSLSEADVQSVLAAIAPVFRTTANKLQFRGAQTDDLGDTHYRFTQLKNGREVIGGDLIVHVRNGVVYAANGNVRDDIAAAPDAKITATQALAQARGVSIAAVNDLGVNAAPELFYFRHDDDRLDLVYSTEVTGTQADGTPVRDTVLVNAVDGSVSARIPHIHTARNREVHNLNHGTSLPGPVARIEGGAQNSDTIVNQNYDHLGTVYDVYKNDFGRDSFDGVGGKLISSVHYSNNYVNAFWNGTQMVYGDGDGVQASNLAASLDVTGHELTHAVTERTSNLTYSGQSGGLNEATSDIFGAYIEWVRDGRGTPKNETTWTVGDDVWTPSTPGDGLRYLYDPKKDGRSIDWGPDFANQDVHYTSGVPNLAFFLLSVGGKHPRGRSTVEVPGIGIEKAAKIFFRANTTIWTASTTYAAARTGTEQAATQLGYTQAEIDAVGKAWEAVGVGGTTLPPAIALVNNTPVTGLSGATGTQKLYKLDVTAGATSLKFTTSGGTGDADLYVKFGSPPTTTSRDYASEGSTNTENISVPTARTGTYYVLVHSYRTYSGLTLKGSYTP</sequence>
<dbReference type="InterPro" id="IPR007280">
    <property type="entry name" value="Peptidase_C_arc/bac"/>
</dbReference>
<comment type="subcellular location">
    <subcellularLocation>
        <location evidence="8">Secreted</location>
    </subcellularLocation>
</comment>
<comment type="cofactor">
    <cofactor evidence="8">
        <name>Zn(2+)</name>
        <dbReference type="ChEBI" id="CHEBI:29105"/>
    </cofactor>
</comment>
<evidence type="ECO:0000259" key="9">
    <source>
        <dbReference type="Pfam" id="PF01447"/>
    </source>
</evidence>
<keyword evidence="14" id="KW-1185">Reference proteome</keyword>
<keyword evidence="8" id="KW-0964">Secreted</keyword>
<evidence type="ECO:0000256" key="7">
    <source>
        <dbReference type="ARBA" id="ARBA00023049"/>
    </source>
</evidence>
<dbReference type="Gene3D" id="3.10.170.10">
    <property type="match status" value="1"/>
</dbReference>
<dbReference type="InterPro" id="IPR023612">
    <property type="entry name" value="Peptidase_M4"/>
</dbReference>
<dbReference type="InterPro" id="IPR050728">
    <property type="entry name" value="Zinc_Metalloprotease_M4"/>
</dbReference>
<dbReference type="Gene3D" id="1.10.390.10">
    <property type="entry name" value="Neutral Protease Domain 2"/>
    <property type="match status" value="1"/>
</dbReference>
<feature type="domain" description="Peptidase M4 C-terminal" evidence="10">
    <location>
        <begin position="298"/>
        <end position="465"/>
    </location>
</feature>
<dbReference type="Gene3D" id="2.60.120.380">
    <property type="match status" value="1"/>
</dbReference>
<name>A0ABZ2LTW1_9BACT</name>
<dbReference type="PANTHER" id="PTHR33794:SF1">
    <property type="entry name" value="BACILLOLYSIN"/>
    <property type="match status" value="1"/>
</dbReference>
<dbReference type="CDD" id="cd09597">
    <property type="entry name" value="M4_TLP"/>
    <property type="match status" value="1"/>
</dbReference>
<evidence type="ECO:0000256" key="3">
    <source>
        <dbReference type="ARBA" id="ARBA00022723"/>
    </source>
</evidence>
<dbReference type="InterPro" id="IPR001570">
    <property type="entry name" value="Peptidase_M4_C_domain"/>
</dbReference>
<dbReference type="InterPro" id="IPR011096">
    <property type="entry name" value="FTP_domain"/>
</dbReference>
<accession>A0ABZ2LTW1</accession>
<evidence type="ECO:0000259" key="11">
    <source>
        <dbReference type="Pfam" id="PF04151"/>
    </source>
</evidence>
<dbReference type="Pfam" id="PF02868">
    <property type="entry name" value="Peptidase_M4_C"/>
    <property type="match status" value="1"/>
</dbReference>